<comment type="caution">
    <text evidence="2">The sequence shown here is derived from an EMBL/GenBank/DDBJ whole genome shotgun (WGS) entry which is preliminary data.</text>
</comment>
<dbReference type="AlphaFoldDB" id="J6F6X4"/>
<feature type="region of interest" description="Disordered" evidence="1">
    <location>
        <begin position="1007"/>
        <end position="1144"/>
    </location>
</feature>
<dbReference type="GeneID" id="25991279"/>
<evidence type="ECO:0000256" key="1">
    <source>
        <dbReference type="SAM" id="MobiDB-lite"/>
    </source>
</evidence>
<organism evidence="2 3">
    <name type="scientific">Trichosporon asahii var. asahii (strain ATCC 90039 / CBS 2479 / JCM 2466 / KCTC 7840 / NBRC 103889/ NCYC 2677 / UAMH 7654)</name>
    <name type="common">Yeast</name>
    <dbReference type="NCBI Taxonomy" id="1186058"/>
    <lineage>
        <taxon>Eukaryota</taxon>
        <taxon>Fungi</taxon>
        <taxon>Dikarya</taxon>
        <taxon>Basidiomycota</taxon>
        <taxon>Agaricomycotina</taxon>
        <taxon>Tremellomycetes</taxon>
        <taxon>Trichosporonales</taxon>
        <taxon>Trichosporonaceae</taxon>
        <taxon>Trichosporon</taxon>
    </lineage>
</organism>
<dbReference type="RefSeq" id="XP_014182254.1">
    <property type="nucleotide sequence ID" value="XM_014326779.1"/>
</dbReference>
<dbReference type="GO" id="GO:0007015">
    <property type="term" value="P:actin filament organization"/>
    <property type="evidence" value="ECO:0007669"/>
    <property type="project" value="InterPro"/>
</dbReference>
<dbReference type="GO" id="GO:0051666">
    <property type="term" value="P:actin cortical patch localization"/>
    <property type="evidence" value="ECO:0007669"/>
    <property type="project" value="TreeGrafter"/>
</dbReference>
<feature type="region of interest" description="Disordered" evidence="1">
    <location>
        <begin position="678"/>
        <end position="745"/>
    </location>
</feature>
<feature type="region of interest" description="Disordered" evidence="1">
    <location>
        <begin position="894"/>
        <end position="952"/>
    </location>
</feature>
<feature type="compositionally biased region" description="Basic and acidic residues" evidence="1">
    <location>
        <begin position="912"/>
        <end position="938"/>
    </location>
</feature>
<dbReference type="InterPro" id="IPR045007">
    <property type="entry name" value="LSB5"/>
</dbReference>
<dbReference type="HOGENOM" id="CLU_271923_0_0_1"/>
<feature type="region of interest" description="Disordered" evidence="1">
    <location>
        <begin position="1"/>
        <end position="548"/>
    </location>
</feature>
<dbReference type="Proteomes" id="UP000002748">
    <property type="component" value="Unassembled WGS sequence"/>
</dbReference>
<feature type="compositionally biased region" description="Low complexity" evidence="1">
    <location>
        <begin position="207"/>
        <end position="223"/>
    </location>
</feature>
<accession>J6F6X4</accession>
<feature type="compositionally biased region" description="Low complexity" evidence="1">
    <location>
        <begin position="538"/>
        <end position="548"/>
    </location>
</feature>
<dbReference type="CDD" id="cd21383">
    <property type="entry name" value="GAT_GGA_Tom1-like"/>
    <property type="match status" value="1"/>
</dbReference>
<dbReference type="PANTHER" id="PTHR47789:SF2">
    <property type="entry name" value="VHS DOMAIN-CONTAINING PROTEIN"/>
    <property type="match status" value="1"/>
</dbReference>
<sequence length="1190" mass="127481">MKKLFNRSTKSSEQERDGSMTPMSTSHQRSSGIMQGHDLHKRRHQSATVTPFPLDAGRANGGSRPPSHPNSTPAGPMQVQPQIVPQPMNAAMMQKPVPPPPGGAALASATPPPRPPRDSARGAPVAPGQPDYRQMEEEAASAPFRRDGGNDRTSMANPRSRSGTGGTGSSYVMPTPEPRSPGMPGPGRSPNDPPIAQMYARPDTAMSQTAPTQPAQPAFFLPPGAGPPSPQFRPATRPSTPPTSGRFSHSHQGSIPSLHNVASNLPPHITASSYEGPDGYSSARSRGYSASSQSGRGSDQEGSVHPSPQVVNMLGGKGGQGQSPLNRSPLANNFNSTSADDGDEEAHRPRSRRELNASGIRSSMPSIMGGGGHHHNVPESNRMENLDVRHDGKHDSRHFFSASSSHKDKDDKDKEKKKGFWSGWSDRKHNKLSKHQSNPVQPRPEDEAASSLGHGQPDPIDTHSSHGHGQYVVSSNGTTPTVTTAPVHLDKDLPVVMPGSVEDRPSAEGYRGDAELSTAGGHASSLGHGGMEVAPKPSSRSRSASNAVSIEVLTSARETGTDRQLCSRRETTQNAVLELCEKINLSENPDAASKDAARGLHFATCRKFMAAVEPIVTNKLDPPPSQATLRWAIDVLAGLTYAYHAERGCEGLQELWKKIKLPEDLDIGRPLPDDFLLYSPGSLPPNPSDAASINTTTATVRTDRTPKDKRDKVRRKRDKDGKEAKDSVKDRGKPRDRPKYHVTPSHEDDIQKLIVEASEGKENARILSEALVYTAPSEFDDKVILQEYHSRCQQSFTSLSTQMDWAQSEAAKSRRVADSIELQEATNMATPEESALDVLLEAHGKLSDAMEQYDELARSAAYEKEVRAVEEISKKDTRMDRRQKDMLMVDETMRAEGSAASRSPSPGQYMDADARQSHDQHHSHEQMRASFEKMRMPQDRPAALSPPPIAMPVAPSAPMSPVYTGAATPASAQSLGTTPGIASGLAAGAAVGAATGAGISVMMNGFQADRSSTPSPEDHPLPQPPLRPAMTGQRAPSPVGNKQPAARRMGGPRPLPLPNAFRSHNSTASLHAASDMHASSTEGPNGTANGTPAPESSAEEIDDDAPPKMPSRKALGKRRADPDNDFDPDSLFTGRTKPPADNASEISVSLDDVYAAKPIKYAYDAYAERLALERDEQAKAAAVAAPVPAR</sequence>
<reference evidence="2 3" key="1">
    <citation type="journal article" date="2012" name="Eukaryot. Cell">
        <title>Draft genome sequence of CBS 2479, the standard type strain of Trichosporon asahii.</title>
        <authorList>
            <person name="Yang R.Y."/>
            <person name="Li H.T."/>
            <person name="Zhu H."/>
            <person name="Zhou G.P."/>
            <person name="Wang M."/>
            <person name="Wang L."/>
        </authorList>
    </citation>
    <scope>NUCLEOTIDE SEQUENCE [LARGE SCALE GENOMIC DNA]</scope>
    <source>
        <strain evidence="3">ATCC 90039 / CBS 2479 / JCM 2466 / KCTC 7840 / NCYC 2677 / UAMH 7654</strain>
    </source>
</reference>
<dbReference type="PANTHER" id="PTHR47789">
    <property type="entry name" value="LAS SEVENTEEN-BINDING PROTEIN 5"/>
    <property type="match status" value="1"/>
</dbReference>
<dbReference type="GO" id="GO:0006897">
    <property type="term" value="P:endocytosis"/>
    <property type="evidence" value="ECO:0007669"/>
    <property type="project" value="InterPro"/>
</dbReference>
<feature type="compositionally biased region" description="Low complexity" evidence="1">
    <location>
        <begin position="278"/>
        <end position="297"/>
    </location>
</feature>
<feature type="compositionally biased region" description="Pro residues" evidence="1">
    <location>
        <begin position="175"/>
        <end position="184"/>
    </location>
</feature>
<feature type="compositionally biased region" description="Basic and acidic residues" evidence="1">
    <location>
        <begin position="718"/>
        <end position="745"/>
    </location>
</feature>
<feature type="compositionally biased region" description="Polar residues" evidence="1">
    <location>
        <begin position="250"/>
        <end position="263"/>
    </location>
</feature>
<dbReference type="EMBL" id="ALBS01000075">
    <property type="protein sequence ID" value="EJT51077.1"/>
    <property type="molecule type" value="Genomic_DNA"/>
</dbReference>
<dbReference type="KEGG" id="tasa:A1Q1_07767"/>
<dbReference type="OrthoDB" id="10255964at2759"/>
<name>J6F6X4_TRIAS</name>
<feature type="compositionally biased region" description="Polar residues" evidence="1">
    <location>
        <begin position="322"/>
        <end position="339"/>
    </location>
</feature>
<feature type="compositionally biased region" description="Basic and acidic residues" evidence="1">
    <location>
        <begin position="345"/>
        <end position="355"/>
    </location>
</feature>
<feature type="compositionally biased region" description="Basic and acidic residues" evidence="1">
    <location>
        <begin position="701"/>
        <end position="711"/>
    </location>
</feature>
<proteinExistence type="predicted"/>
<feature type="compositionally biased region" description="Polar residues" evidence="1">
    <location>
        <begin position="1077"/>
        <end position="1090"/>
    </location>
</feature>
<gene>
    <name evidence="2" type="ORF">A1Q1_07767</name>
</gene>
<feature type="compositionally biased region" description="Basic and acidic residues" evidence="1">
    <location>
        <begin position="381"/>
        <end position="398"/>
    </location>
</feature>
<feature type="compositionally biased region" description="Basic and acidic residues" evidence="1">
    <location>
        <begin position="405"/>
        <end position="418"/>
    </location>
</feature>
<feature type="compositionally biased region" description="Low complexity" evidence="1">
    <location>
        <begin position="76"/>
        <end position="95"/>
    </location>
</feature>
<evidence type="ECO:0000313" key="2">
    <source>
        <dbReference type="EMBL" id="EJT51077.1"/>
    </source>
</evidence>
<dbReference type="GO" id="GO:0030479">
    <property type="term" value="C:actin cortical patch"/>
    <property type="evidence" value="ECO:0007669"/>
    <property type="project" value="TreeGrafter"/>
</dbReference>
<dbReference type="VEuPathDB" id="FungiDB:A1Q1_07767"/>
<evidence type="ECO:0000313" key="3">
    <source>
        <dbReference type="Proteomes" id="UP000002748"/>
    </source>
</evidence>
<feature type="compositionally biased region" description="Basic and acidic residues" evidence="1">
    <location>
        <begin position="501"/>
        <end position="514"/>
    </location>
</feature>
<feature type="compositionally biased region" description="Polar residues" evidence="1">
    <location>
        <begin position="21"/>
        <end position="33"/>
    </location>
</feature>
<feature type="compositionally biased region" description="Polar residues" evidence="1">
    <location>
        <begin position="472"/>
        <end position="484"/>
    </location>
</feature>
<feature type="compositionally biased region" description="Low complexity" evidence="1">
    <location>
        <begin position="233"/>
        <end position="247"/>
    </location>
</feature>
<feature type="compositionally biased region" description="Low complexity" evidence="1">
    <location>
        <begin position="516"/>
        <end position="526"/>
    </location>
</feature>
<protein>
    <recommendedName>
        <fullName evidence="4">VHS domain-containing protein</fullName>
    </recommendedName>
</protein>
<evidence type="ECO:0008006" key="4">
    <source>
        <dbReference type="Google" id="ProtNLM"/>
    </source>
</evidence>